<dbReference type="OrthoDB" id="9815354at2"/>
<dbReference type="KEGG" id="dsl:Dacsa_1485"/>
<dbReference type="PATRIC" id="fig|13035.3.peg.1670"/>
<dbReference type="InterPro" id="IPR022907">
    <property type="entry name" value="VapC_family"/>
</dbReference>
<keyword evidence="5 8" id="KW-0378">Hydrolase</keyword>
<keyword evidence="4 8" id="KW-0479">Metal-binding</keyword>
<dbReference type="Proteomes" id="UP000010482">
    <property type="component" value="Chromosome"/>
</dbReference>
<comment type="function">
    <text evidence="8">Toxic component of a toxin-antitoxin (TA) system. An RNase.</text>
</comment>
<evidence type="ECO:0000259" key="9">
    <source>
        <dbReference type="Pfam" id="PF01850"/>
    </source>
</evidence>
<evidence type="ECO:0000313" key="11">
    <source>
        <dbReference type="Proteomes" id="UP000010482"/>
    </source>
</evidence>
<feature type="binding site" evidence="8">
    <location>
        <position position="5"/>
    </location>
    <ligand>
        <name>Mg(2+)</name>
        <dbReference type="ChEBI" id="CHEBI:18420"/>
    </ligand>
</feature>
<dbReference type="STRING" id="13035.Dacsa_1485"/>
<protein>
    <recommendedName>
        <fullName evidence="8">Ribonuclease VapC</fullName>
        <shortName evidence="8">RNase VapC</shortName>
        <ecNumber evidence="8">3.1.-.-</ecNumber>
    </recommendedName>
    <alternativeName>
        <fullName evidence="8">Toxin VapC</fullName>
    </alternativeName>
</protein>
<keyword evidence="6 8" id="KW-0460">Magnesium</keyword>
<dbReference type="PANTHER" id="PTHR33653">
    <property type="entry name" value="RIBONUCLEASE VAPC2"/>
    <property type="match status" value="1"/>
</dbReference>
<evidence type="ECO:0000256" key="3">
    <source>
        <dbReference type="ARBA" id="ARBA00022722"/>
    </source>
</evidence>
<sequence length="139" mass="15505">MIILDTNVVSELMKINPSIKVIKWVASYSPQNLFTTTITQAEILYGLAILPLGKRRNDLEESAQKMFEVEFKNRVLAFDTKAAIIFSEIAAKRRQLGKPISQADAQIAAIAKSYGASIATRNVSDFEDCNILIINPWSE</sequence>
<dbReference type="RefSeq" id="WP_015229174.1">
    <property type="nucleotide sequence ID" value="NC_019780.1"/>
</dbReference>
<reference evidence="10" key="1">
    <citation type="submission" date="2012-04" db="EMBL/GenBank/DDBJ databases">
        <title>Finished genome of Dactylococcopsis salina PCC 8305.</title>
        <authorList>
            <consortium name="US DOE Joint Genome Institute"/>
            <person name="Gugger M."/>
            <person name="Coursin T."/>
            <person name="Rippka R."/>
            <person name="Tandeau De Marsac N."/>
            <person name="Huntemann M."/>
            <person name="Wei C.-L."/>
            <person name="Han J."/>
            <person name="Detter J.C."/>
            <person name="Han C."/>
            <person name="Tapia R."/>
            <person name="Daligault H."/>
            <person name="Chen A."/>
            <person name="Krypides N."/>
            <person name="Mavromatis K."/>
            <person name="Markowitz V."/>
            <person name="Szeto E."/>
            <person name="Ivanova N."/>
            <person name="Ovchinnikova G."/>
            <person name="Pagani I."/>
            <person name="Pati A."/>
            <person name="Goodwin L."/>
            <person name="Peters L."/>
            <person name="Pitluck S."/>
            <person name="Woyke T."/>
            <person name="Kerfeld C."/>
        </authorList>
    </citation>
    <scope>NUCLEOTIDE SEQUENCE [LARGE SCALE GENOMIC DNA]</scope>
    <source>
        <strain evidence="10">PCC 8305</strain>
    </source>
</reference>
<keyword evidence="11" id="KW-1185">Reference proteome</keyword>
<evidence type="ECO:0000256" key="4">
    <source>
        <dbReference type="ARBA" id="ARBA00022723"/>
    </source>
</evidence>
<evidence type="ECO:0000256" key="6">
    <source>
        <dbReference type="ARBA" id="ARBA00022842"/>
    </source>
</evidence>
<name>K9YV11_DACS8</name>
<evidence type="ECO:0000256" key="8">
    <source>
        <dbReference type="HAMAP-Rule" id="MF_00265"/>
    </source>
</evidence>
<dbReference type="InterPro" id="IPR050556">
    <property type="entry name" value="Type_II_TA_system_RNase"/>
</dbReference>
<organism evidence="10 11">
    <name type="scientific">Dactylococcopsis salina (strain PCC 8305)</name>
    <name type="common">Myxobactron salinum</name>
    <dbReference type="NCBI Taxonomy" id="13035"/>
    <lineage>
        <taxon>Bacteria</taxon>
        <taxon>Bacillati</taxon>
        <taxon>Cyanobacteriota</taxon>
        <taxon>Cyanophyceae</taxon>
        <taxon>Nodosilineales</taxon>
        <taxon>Cymatolegaceae</taxon>
        <taxon>Dactylococcopsis</taxon>
    </lineage>
</organism>
<dbReference type="CDD" id="cd18731">
    <property type="entry name" value="PIN_NgFitB-like"/>
    <property type="match status" value="1"/>
</dbReference>
<evidence type="ECO:0000313" key="10">
    <source>
        <dbReference type="EMBL" id="AFZ50170.1"/>
    </source>
</evidence>
<dbReference type="HAMAP" id="MF_00265">
    <property type="entry name" value="VapC_Nob1"/>
    <property type="match status" value="1"/>
</dbReference>
<dbReference type="EMBL" id="CP003944">
    <property type="protein sequence ID" value="AFZ50170.1"/>
    <property type="molecule type" value="Genomic_DNA"/>
</dbReference>
<keyword evidence="2 8" id="KW-1277">Toxin-antitoxin system</keyword>
<dbReference type="HOGENOM" id="CLU_118482_8_2_3"/>
<keyword evidence="8" id="KW-0800">Toxin</keyword>
<dbReference type="Gene3D" id="3.40.50.1010">
    <property type="entry name" value="5'-nuclease"/>
    <property type="match status" value="1"/>
</dbReference>
<feature type="domain" description="PIN" evidence="9">
    <location>
        <begin position="2"/>
        <end position="122"/>
    </location>
</feature>
<feature type="binding site" evidence="8">
    <location>
        <position position="104"/>
    </location>
    <ligand>
        <name>Mg(2+)</name>
        <dbReference type="ChEBI" id="CHEBI:18420"/>
    </ligand>
</feature>
<dbReference type="GO" id="GO:0016787">
    <property type="term" value="F:hydrolase activity"/>
    <property type="evidence" value="ECO:0007669"/>
    <property type="project" value="UniProtKB-KW"/>
</dbReference>
<dbReference type="GO" id="GO:0090729">
    <property type="term" value="F:toxin activity"/>
    <property type="evidence" value="ECO:0007669"/>
    <property type="project" value="UniProtKB-KW"/>
</dbReference>
<dbReference type="SUPFAM" id="SSF88723">
    <property type="entry name" value="PIN domain-like"/>
    <property type="match status" value="1"/>
</dbReference>
<dbReference type="Pfam" id="PF01850">
    <property type="entry name" value="PIN"/>
    <property type="match status" value="1"/>
</dbReference>
<evidence type="ECO:0000256" key="7">
    <source>
        <dbReference type="ARBA" id="ARBA00038093"/>
    </source>
</evidence>
<comment type="cofactor">
    <cofactor evidence="1 8">
        <name>Mg(2+)</name>
        <dbReference type="ChEBI" id="CHEBI:18420"/>
    </cofactor>
</comment>
<accession>K9YV11</accession>
<dbReference type="InterPro" id="IPR002716">
    <property type="entry name" value="PIN_dom"/>
</dbReference>
<evidence type="ECO:0000256" key="5">
    <source>
        <dbReference type="ARBA" id="ARBA00022801"/>
    </source>
</evidence>
<dbReference type="PANTHER" id="PTHR33653:SF1">
    <property type="entry name" value="RIBONUCLEASE VAPC2"/>
    <property type="match status" value="1"/>
</dbReference>
<evidence type="ECO:0000256" key="1">
    <source>
        <dbReference type="ARBA" id="ARBA00001946"/>
    </source>
</evidence>
<dbReference type="GO" id="GO:0004540">
    <property type="term" value="F:RNA nuclease activity"/>
    <property type="evidence" value="ECO:0007669"/>
    <property type="project" value="InterPro"/>
</dbReference>
<dbReference type="InterPro" id="IPR029060">
    <property type="entry name" value="PIN-like_dom_sf"/>
</dbReference>
<gene>
    <name evidence="8" type="primary">vapC</name>
    <name evidence="10" type="ORF">Dacsa_1485</name>
</gene>
<dbReference type="eggNOG" id="COG1487">
    <property type="taxonomic scope" value="Bacteria"/>
</dbReference>
<evidence type="ECO:0000256" key="2">
    <source>
        <dbReference type="ARBA" id="ARBA00022649"/>
    </source>
</evidence>
<dbReference type="EC" id="3.1.-.-" evidence="8"/>
<comment type="similarity">
    <text evidence="7 8">Belongs to the PINc/VapC protein family.</text>
</comment>
<dbReference type="GO" id="GO:0000287">
    <property type="term" value="F:magnesium ion binding"/>
    <property type="evidence" value="ECO:0007669"/>
    <property type="project" value="UniProtKB-UniRule"/>
</dbReference>
<proteinExistence type="inferred from homology"/>
<keyword evidence="3 8" id="KW-0540">Nuclease</keyword>
<dbReference type="AlphaFoldDB" id="K9YV11"/>